<dbReference type="RefSeq" id="WP_307204746.1">
    <property type="nucleotide sequence ID" value="NZ_JAUSSU010000005.1"/>
</dbReference>
<dbReference type="CDD" id="cd10336">
    <property type="entry name" value="SLC6sbd_Tyt1-Like"/>
    <property type="match status" value="1"/>
</dbReference>
<comment type="subcellular location">
    <subcellularLocation>
        <location evidence="1">Membrane</location>
        <topology evidence="1">Multi-pass membrane protein</topology>
    </subcellularLocation>
</comment>
<evidence type="ECO:0000256" key="5">
    <source>
        <dbReference type="ARBA" id="ARBA00023136"/>
    </source>
</evidence>
<feature type="transmembrane region" description="Helical" evidence="7">
    <location>
        <begin position="424"/>
        <end position="447"/>
    </location>
</feature>
<protein>
    <recommendedName>
        <fullName evidence="6">Transporter</fullName>
    </recommendedName>
</protein>
<sequence length="454" mass="48526">MTDLHKDSSPNGGNGQSRGKFTSSGFIFAAIGSAVGLGNMWKFPYITGLYGGAAFFFLFIICLLAVGLPVLLAELAVGRGGRGNASSSYYRLSGSKLWGGLGFLSVLGPFVILSFYAIVAGWTLHYAVISFTGKLFENADFGVRFGGFIGSWMIVFWQFVVMLLTGWIVWLGVSSGIERFNKILIPGLVILLLVMVVRVLTLEGAGEGVSFFLRPDFSKLTAESALVALGHAFFSLSLGMGAMMTYGSYVDRRQSLGAATLAIGFGDLLYAFLAGLIIFPTTAVFGLEASQGPGLVFVALPAAFSAMPLGALFGGLFFLLLAFASLTSTVSLLEVPVAFASDTFGWNRRTSVIIVTLLCFLVGLPSSFSVGGLYSGLSFGGKSFFDWMDFVASNILLPICGLVVTLFAGYVWKGAAEEAGLNAWWFKVWLFMLRFVAPLLVLLVFLYSAGLLPD</sequence>
<keyword evidence="3 6" id="KW-0812">Transmembrane</keyword>
<evidence type="ECO:0000313" key="8">
    <source>
        <dbReference type="EMBL" id="MDQ0113543.1"/>
    </source>
</evidence>
<dbReference type="NCBIfam" id="NF037979">
    <property type="entry name" value="Na_transp"/>
    <property type="match status" value="1"/>
</dbReference>
<dbReference type="PANTHER" id="PTHR42948:SF1">
    <property type="entry name" value="TRANSPORTER"/>
    <property type="match status" value="1"/>
</dbReference>
<reference evidence="8 9" key="1">
    <citation type="submission" date="2023-07" db="EMBL/GenBank/DDBJ databases">
        <title>Sorghum-associated microbial communities from plants grown in Nebraska, USA.</title>
        <authorList>
            <person name="Schachtman D."/>
        </authorList>
    </citation>
    <scope>NUCLEOTIDE SEQUENCE [LARGE SCALE GENOMIC DNA]</scope>
    <source>
        <strain evidence="8 9">CC482</strain>
    </source>
</reference>
<keyword evidence="2 6" id="KW-0813">Transport</keyword>
<dbReference type="InterPro" id="IPR037272">
    <property type="entry name" value="SNS_sf"/>
</dbReference>
<dbReference type="InterPro" id="IPR000175">
    <property type="entry name" value="Na/ntran_symport"/>
</dbReference>
<feature type="transmembrane region" description="Helical" evidence="7">
    <location>
        <begin position="395"/>
        <end position="412"/>
    </location>
</feature>
<feature type="transmembrane region" description="Helical" evidence="7">
    <location>
        <begin position="352"/>
        <end position="375"/>
    </location>
</feature>
<organism evidence="8 9">
    <name type="scientific">Paenibacillus harenae</name>
    <dbReference type="NCBI Taxonomy" id="306543"/>
    <lineage>
        <taxon>Bacteria</taxon>
        <taxon>Bacillati</taxon>
        <taxon>Bacillota</taxon>
        <taxon>Bacilli</taxon>
        <taxon>Bacillales</taxon>
        <taxon>Paenibacillaceae</taxon>
        <taxon>Paenibacillus</taxon>
    </lineage>
</organism>
<evidence type="ECO:0000256" key="3">
    <source>
        <dbReference type="ARBA" id="ARBA00022692"/>
    </source>
</evidence>
<feature type="transmembrane region" description="Helical" evidence="7">
    <location>
        <begin position="225"/>
        <end position="246"/>
    </location>
</feature>
<feature type="transmembrane region" description="Helical" evidence="7">
    <location>
        <begin position="258"/>
        <end position="279"/>
    </location>
</feature>
<dbReference type="PROSITE" id="PS00610">
    <property type="entry name" value="NA_NEUROTRAN_SYMP_1"/>
    <property type="match status" value="1"/>
</dbReference>
<keyword evidence="6" id="KW-0769">Symport</keyword>
<comment type="caution">
    <text evidence="8">The sequence shown here is derived from an EMBL/GenBank/DDBJ whole genome shotgun (WGS) entry which is preliminary data.</text>
</comment>
<feature type="transmembrane region" description="Helical" evidence="7">
    <location>
        <begin position="299"/>
        <end position="323"/>
    </location>
</feature>
<dbReference type="SUPFAM" id="SSF161070">
    <property type="entry name" value="SNF-like"/>
    <property type="match status" value="1"/>
</dbReference>
<keyword evidence="9" id="KW-1185">Reference proteome</keyword>
<comment type="similarity">
    <text evidence="6">Belongs to the sodium:neurotransmitter symporter (SNF) (TC 2.A.22) family.</text>
</comment>
<proteinExistence type="inferred from homology"/>
<feature type="transmembrane region" description="Helical" evidence="7">
    <location>
        <begin position="98"/>
        <end position="129"/>
    </location>
</feature>
<evidence type="ECO:0000256" key="4">
    <source>
        <dbReference type="ARBA" id="ARBA00022989"/>
    </source>
</evidence>
<evidence type="ECO:0000256" key="2">
    <source>
        <dbReference type="ARBA" id="ARBA00022448"/>
    </source>
</evidence>
<dbReference type="PROSITE" id="PS50267">
    <property type="entry name" value="NA_NEUROTRAN_SYMP_3"/>
    <property type="match status" value="1"/>
</dbReference>
<dbReference type="PANTHER" id="PTHR42948">
    <property type="entry name" value="TRANSPORTER"/>
    <property type="match status" value="1"/>
</dbReference>
<gene>
    <name evidence="8" type="ORF">J2T15_002984</name>
</gene>
<feature type="transmembrane region" description="Helical" evidence="7">
    <location>
        <begin position="21"/>
        <end position="41"/>
    </location>
</feature>
<dbReference type="EMBL" id="JAUSSU010000005">
    <property type="protein sequence ID" value="MDQ0113543.1"/>
    <property type="molecule type" value="Genomic_DNA"/>
</dbReference>
<keyword evidence="5 7" id="KW-0472">Membrane</keyword>
<evidence type="ECO:0000256" key="1">
    <source>
        <dbReference type="ARBA" id="ARBA00004141"/>
    </source>
</evidence>
<feature type="transmembrane region" description="Helical" evidence="7">
    <location>
        <begin position="53"/>
        <end position="77"/>
    </location>
</feature>
<name>A0ABT9U3H7_PAEHA</name>
<dbReference type="Proteomes" id="UP001229346">
    <property type="component" value="Unassembled WGS sequence"/>
</dbReference>
<dbReference type="PRINTS" id="PR00176">
    <property type="entry name" value="NANEUSMPORT"/>
</dbReference>
<evidence type="ECO:0000256" key="7">
    <source>
        <dbReference type="SAM" id="Phobius"/>
    </source>
</evidence>
<feature type="transmembrane region" description="Helical" evidence="7">
    <location>
        <begin position="183"/>
        <end position="205"/>
    </location>
</feature>
<dbReference type="Pfam" id="PF00209">
    <property type="entry name" value="SNF"/>
    <property type="match status" value="2"/>
</dbReference>
<keyword evidence="4 7" id="KW-1133">Transmembrane helix</keyword>
<dbReference type="InterPro" id="IPR047218">
    <property type="entry name" value="YocR/YhdH-like"/>
</dbReference>
<accession>A0ABT9U3H7</accession>
<feature type="transmembrane region" description="Helical" evidence="7">
    <location>
        <begin position="149"/>
        <end position="171"/>
    </location>
</feature>
<evidence type="ECO:0000313" key="9">
    <source>
        <dbReference type="Proteomes" id="UP001229346"/>
    </source>
</evidence>
<evidence type="ECO:0000256" key="6">
    <source>
        <dbReference type="RuleBase" id="RU003732"/>
    </source>
</evidence>